<evidence type="ECO:0000256" key="1">
    <source>
        <dbReference type="SAM" id="MobiDB-lite"/>
    </source>
</evidence>
<evidence type="ECO:0000313" key="3">
    <source>
        <dbReference type="Proteomes" id="UP000663827"/>
    </source>
</evidence>
<name>A0A8H3E9Z1_9AGAM</name>
<feature type="compositionally biased region" description="Polar residues" evidence="1">
    <location>
        <begin position="1"/>
        <end position="12"/>
    </location>
</feature>
<protein>
    <submittedName>
        <fullName evidence="2">Uncharacterized protein</fullName>
    </submittedName>
</protein>
<accession>A0A8H3E9Z1</accession>
<dbReference type="EMBL" id="CAJNJQ010005736">
    <property type="protein sequence ID" value="CAE7220990.1"/>
    <property type="molecule type" value="Genomic_DNA"/>
</dbReference>
<dbReference type="Proteomes" id="UP000663827">
    <property type="component" value="Unassembled WGS sequence"/>
</dbReference>
<sequence length="80" mass="8502">MAVATSKQTQPTLRLANGRFTRQKATAGSSVGGEGGRGHSTVGQCEEPHLRTLACQKPEEVTSRVSSVPSHGGPRPRRQH</sequence>
<gene>
    <name evidence="2" type="ORF">RDB_LOCUS166857</name>
</gene>
<reference evidence="2" key="1">
    <citation type="submission" date="2021-01" db="EMBL/GenBank/DDBJ databases">
        <authorList>
            <person name="Kaushik A."/>
        </authorList>
    </citation>
    <scope>NUCLEOTIDE SEQUENCE</scope>
    <source>
        <strain evidence="2">AG5</strain>
    </source>
</reference>
<organism evidence="2 3">
    <name type="scientific">Rhizoctonia solani</name>
    <dbReference type="NCBI Taxonomy" id="456999"/>
    <lineage>
        <taxon>Eukaryota</taxon>
        <taxon>Fungi</taxon>
        <taxon>Dikarya</taxon>
        <taxon>Basidiomycota</taxon>
        <taxon>Agaricomycotina</taxon>
        <taxon>Agaricomycetes</taxon>
        <taxon>Cantharellales</taxon>
        <taxon>Ceratobasidiaceae</taxon>
        <taxon>Rhizoctonia</taxon>
    </lineage>
</organism>
<comment type="caution">
    <text evidence="2">The sequence shown here is derived from an EMBL/GenBank/DDBJ whole genome shotgun (WGS) entry which is preliminary data.</text>
</comment>
<evidence type="ECO:0000313" key="2">
    <source>
        <dbReference type="EMBL" id="CAE7220990.1"/>
    </source>
</evidence>
<proteinExistence type="predicted"/>
<dbReference type="AlphaFoldDB" id="A0A8H3E9Z1"/>
<feature type="region of interest" description="Disordered" evidence="1">
    <location>
        <begin position="1"/>
        <end position="80"/>
    </location>
</feature>